<reference evidence="2" key="2">
    <citation type="journal article" date="2014" name="ISME J.">
        <title>Microbial stratification in low pH oxic and suboxic macroscopic growths along an acid mine drainage.</title>
        <authorList>
            <person name="Mendez-Garcia C."/>
            <person name="Mesa V."/>
            <person name="Sprenger R.R."/>
            <person name="Richter M."/>
            <person name="Diez M.S."/>
            <person name="Solano J."/>
            <person name="Bargiela R."/>
            <person name="Golyshina O.V."/>
            <person name="Manteca A."/>
            <person name="Ramos J.L."/>
            <person name="Gallego J.R."/>
            <person name="Llorente I."/>
            <person name="Martins Dos Santos V.A."/>
            <person name="Jensen O.N."/>
            <person name="Pelaez A.I."/>
            <person name="Sanchez J."/>
            <person name="Ferrer M."/>
        </authorList>
    </citation>
    <scope>NUCLEOTIDE SEQUENCE</scope>
</reference>
<feature type="domain" description="Transposase IS66 central" evidence="1">
    <location>
        <begin position="1"/>
        <end position="28"/>
    </location>
</feature>
<accession>T1BJU3</accession>
<reference evidence="2" key="1">
    <citation type="submission" date="2013-08" db="EMBL/GenBank/DDBJ databases">
        <authorList>
            <person name="Mendez C."/>
            <person name="Richter M."/>
            <person name="Ferrer M."/>
            <person name="Sanchez J."/>
        </authorList>
    </citation>
    <scope>NUCLEOTIDE SEQUENCE</scope>
</reference>
<feature type="non-terminal residue" evidence="2">
    <location>
        <position position="1"/>
    </location>
</feature>
<evidence type="ECO:0000313" key="2">
    <source>
        <dbReference type="EMBL" id="EQD68783.1"/>
    </source>
</evidence>
<dbReference type="Pfam" id="PF03050">
    <property type="entry name" value="DDE_Tnp_IS66"/>
    <property type="match status" value="1"/>
</dbReference>
<protein>
    <submittedName>
        <fullName evidence="2">Transposase IS66</fullName>
    </submittedName>
</protein>
<organism evidence="2">
    <name type="scientific">mine drainage metagenome</name>
    <dbReference type="NCBI Taxonomy" id="410659"/>
    <lineage>
        <taxon>unclassified sequences</taxon>
        <taxon>metagenomes</taxon>
        <taxon>ecological metagenomes</taxon>
    </lineage>
</organism>
<dbReference type="EMBL" id="AUZX01005166">
    <property type="protein sequence ID" value="EQD68783.1"/>
    <property type="molecule type" value="Genomic_DNA"/>
</dbReference>
<evidence type="ECO:0000259" key="1">
    <source>
        <dbReference type="Pfam" id="PF03050"/>
    </source>
</evidence>
<dbReference type="InterPro" id="IPR004291">
    <property type="entry name" value="Transposase_IS66_central"/>
</dbReference>
<proteinExistence type="predicted"/>
<dbReference type="AlphaFoldDB" id="T1BJU3"/>
<comment type="caution">
    <text evidence="2">The sequence shown here is derived from an EMBL/GenBank/DDBJ whole genome shotgun (WGS) entry which is preliminary data.</text>
</comment>
<sequence>SNNLAENSMRPVATGRRNWIHIGSQQAGPRVAAILSVVESCRRMKIPVRDYLADILPGLANTSIQRLAKLTPTAWAADHQ</sequence>
<name>T1BJU3_9ZZZZ</name>
<gene>
    <name evidence="2" type="ORF">B1A_07149</name>
</gene>